<reference evidence="1" key="1">
    <citation type="submission" date="2018-05" db="EMBL/GenBank/DDBJ databases">
        <authorList>
            <person name="Lanie J.A."/>
            <person name="Ng W.-L."/>
            <person name="Kazmierczak K.M."/>
            <person name="Andrzejewski T.M."/>
            <person name="Davidsen T.M."/>
            <person name="Wayne K.J."/>
            <person name="Tettelin H."/>
            <person name="Glass J.I."/>
            <person name="Rusch D."/>
            <person name="Podicherti R."/>
            <person name="Tsui H.-C.T."/>
            <person name="Winkler M.E."/>
        </authorList>
    </citation>
    <scope>NUCLEOTIDE SEQUENCE</scope>
</reference>
<gene>
    <name evidence="1" type="ORF">METZ01_LOCUS319724</name>
</gene>
<sequence length="83" mass="9609">MSLNNLLVKVKKLGRVKKSSSKKSWIEQLRPIIRDFKEGSNETLSPQEVERLSLMIRFKIDLEEGNLNNIEMEDTVSHGPTFH</sequence>
<protein>
    <submittedName>
        <fullName evidence="1">Uncharacterized protein</fullName>
    </submittedName>
</protein>
<evidence type="ECO:0000313" key="1">
    <source>
        <dbReference type="EMBL" id="SVC66870.1"/>
    </source>
</evidence>
<dbReference type="AlphaFoldDB" id="A0A382P1W0"/>
<accession>A0A382P1W0</accession>
<organism evidence="1">
    <name type="scientific">marine metagenome</name>
    <dbReference type="NCBI Taxonomy" id="408172"/>
    <lineage>
        <taxon>unclassified sequences</taxon>
        <taxon>metagenomes</taxon>
        <taxon>ecological metagenomes</taxon>
    </lineage>
</organism>
<proteinExistence type="predicted"/>
<name>A0A382P1W0_9ZZZZ</name>
<dbReference type="EMBL" id="UINC01104021">
    <property type="protein sequence ID" value="SVC66870.1"/>
    <property type="molecule type" value="Genomic_DNA"/>
</dbReference>